<evidence type="ECO:0000313" key="2">
    <source>
        <dbReference type="EMBL" id="GHI41149.1"/>
    </source>
</evidence>
<sequence length="220" mass="23520">MVALTVRAFAAGLPADRRGSAPREATAGHLGERLRPHVLWLPQDQPHVVAYRHEVAEVVTSDADIVATPTREMSAGSTSCLPAVLSPRRWIIQAARSRTADGRLADGDRMEAAGKHLQGQLDTVAPIEIYLGPAAASRLAVIPGSCPSARPRCQIRTRRLSSTSGCGPLSPGPAWTWPQHAMPARATSPQLRDESALTTGSWRTARTGSSPRWRTGSDVT</sequence>
<keyword evidence="3" id="KW-1185">Reference proteome</keyword>
<protein>
    <submittedName>
        <fullName evidence="2">Uncharacterized protein</fullName>
    </submittedName>
</protein>
<reference evidence="2" key="1">
    <citation type="submission" date="2024-05" db="EMBL/GenBank/DDBJ databases">
        <title>Whole genome shotgun sequence of Streptomyces violascens NBRC 12920.</title>
        <authorList>
            <person name="Komaki H."/>
            <person name="Tamura T."/>
        </authorList>
    </citation>
    <scope>NUCLEOTIDE SEQUENCE</scope>
    <source>
        <strain evidence="2">NBRC 12920</strain>
    </source>
</reference>
<organism evidence="2 3">
    <name type="scientific">Streptomyces violascens</name>
    <dbReference type="NCBI Taxonomy" id="67381"/>
    <lineage>
        <taxon>Bacteria</taxon>
        <taxon>Bacillati</taxon>
        <taxon>Actinomycetota</taxon>
        <taxon>Actinomycetes</taxon>
        <taxon>Kitasatosporales</taxon>
        <taxon>Streptomycetaceae</taxon>
        <taxon>Streptomyces</taxon>
    </lineage>
</organism>
<feature type="region of interest" description="Disordered" evidence="1">
    <location>
        <begin position="159"/>
        <end position="220"/>
    </location>
</feature>
<proteinExistence type="predicted"/>
<gene>
    <name evidence="2" type="ORF">Sviol_55570</name>
</gene>
<dbReference type="Proteomes" id="UP001050808">
    <property type="component" value="Unassembled WGS sequence"/>
</dbReference>
<dbReference type="EMBL" id="BNDY01000017">
    <property type="protein sequence ID" value="GHI41149.1"/>
    <property type="molecule type" value="Genomic_DNA"/>
</dbReference>
<feature type="compositionally biased region" description="Polar residues" evidence="1">
    <location>
        <begin position="196"/>
        <end position="220"/>
    </location>
</feature>
<comment type="caution">
    <text evidence="2">The sequence shown here is derived from an EMBL/GenBank/DDBJ whole genome shotgun (WGS) entry which is preliminary data.</text>
</comment>
<name>A0ABQ3QVA7_9ACTN</name>
<evidence type="ECO:0000313" key="3">
    <source>
        <dbReference type="Proteomes" id="UP001050808"/>
    </source>
</evidence>
<accession>A0ABQ3QVA7</accession>
<evidence type="ECO:0000256" key="1">
    <source>
        <dbReference type="SAM" id="MobiDB-lite"/>
    </source>
</evidence>